<comment type="caution">
    <text evidence="10">The sequence shown here is derived from an EMBL/GenBank/DDBJ whole genome shotgun (WGS) entry which is preliminary data.</text>
</comment>
<name>A0A7V3ZSE0_UNCW3</name>
<organism evidence="10">
    <name type="scientific">candidate division WOR-3 bacterium</name>
    <dbReference type="NCBI Taxonomy" id="2052148"/>
    <lineage>
        <taxon>Bacteria</taxon>
        <taxon>Bacteria division WOR-3</taxon>
    </lineage>
</organism>
<reference evidence="10" key="1">
    <citation type="journal article" date="2020" name="mSystems">
        <title>Genome- and Community-Level Interaction Insights into Carbon Utilization and Element Cycling Functions of Hydrothermarchaeota in Hydrothermal Sediment.</title>
        <authorList>
            <person name="Zhou Z."/>
            <person name="Liu Y."/>
            <person name="Xu W."/>
            <person name="Pan J."/>
            <person name="Luo Z.H."/>
            <person name="Li M."/>
        </authorList>
    </citation>
    <scope>NUCLEOTIDE SEQUENCE [LARGE SCALE GENOMIC DNA]</scope>
    <source>
        <strain evidence="10">SpSt-695</strain>
    </source>
</reference>
<keyword evidence="9" id="KW-0630">Potassium</keyword>
<sequence length="685" mass="72048">MNDVLIFVSLFISLLSIVYSILIARYVMRQDPGTEEMMKISDAVHEGAMAFLKREFITIFFFVIFVIILLFLSLLTKSIKFALATCISYVIGASFSLGSAWFGMKISTRANTRTAQAAKKGFNQALSLAFFGGSVMGIMIVSLGVLGISLLFLIFSNLSKEGTPILKAVEAASILAGFSMGASTVALFARVGGGIYTKAADVGADLVGKVEAGIPEDDPRNPAVIADNVGDNVGDVAGMGADLYESFVGSIISGLIIAGSMGSMEGMLLSIFTPALGIISSILGIFLIKTAKGEPSKALLNSVLFSALFFVIFSFLTVYFLYKGNITNFWPIFSGIFVGVIIGIFTEYYTINKKFLKEVAESSTTGVATNILTGISIGMRSAVLPVILIAFAIIISFLSSGFFGVALAGIGMLATAGITISVDAYGPIADNAGGIAEMAHLGENIRKITDSLDAAGNTTAAIGKGFAIGSAALTALALFSAYAQTLKSLGIKIDLSILDPKVTAGLFIGGVIPFFFSSSTIRAVGRTAKLVVEEVRRQFKEIKGLMEGKAKPEYARCVDITTKGALKNLLIPGLVVFITPLIVGIILGPNALGGLIAGSLITGVPMALFMANSGALWDNSKKWIEAGNLGGKGSKEHKASVEGDTVGDPFKDTAGPSLNILLKLMAIVSLVFTPIIIYLNKFIKF</sequence>
<evidence type="ECO:0000256" key="8">
    <source>
        <dbReference type="ARBA" id="ARBA00023136"/>
    </source>
</evidence>
<gene>
    <name evidence="9" type="primary">hppA</name>
    <name evidence="10" type="ORF">ENU72_00690</name>
</gene>
<dbReference type="InterPro" id="IPR004131">
    <property type="entry name" value="PPase-energised_H-pump"/>
</dbReference>
<evidence type="ECO:0000256" key="5">
    <source>
        <dbReference type="ARBA" id="ARBA00022967"/>
    </source>
</evidence>
<feature type="transmembrane region" description="Helical" evidence="9">
    <location>
        <begin position="56"/>
        <end position="75"/>
    </location>
</feature>
<dbReference type="EC" id="7.2.3.1" evidence="9"/>
<evidence type="ECO:0000313" key="10">
    <source>
        <dbReference type="EMBL" id="HGK53526.1"/>
    </source>
</evidence>
<proteinExistence type="inferred from homology"/>
<keyword evidence="9" id="KW-1003">Cell membrane</keyword>
<feature type="transmembrane region" description="Helical" evidence="9">
    <location>
        <begin position="504"/>
        <end position="524"/>
    </location>
</feature>
<keyword evidence="9" id="KW-0915">Sodium</keyword>
<feature type="transmembrane region" description="Helical" evidence="9">
    <location>
        <begin position="299"/>
        <end position="322"/>
    </location>
</feature>
<feature type="transmembrane region" description="Helical" evidence="9">
    <location>
        <begin position="328"/>
        <end position="349"/>
    </location>
</feature>
<dbReference type="PIRSF" id="PIRSF001265">
    <property type="entry name" value="H+-PPase"/>
    <property type="match status" value="1"/>
</dbReference>
<evidence type="ECO:0000256" key="3">
    <source>
        <dbReference type="ARBA" id="ARBA00022692"/>
    </source>
</evidence>
<comment type="catalytic activity">
    <reaction evidence="9">
        <text>Na(+)(in) + diphosphate + H2O = Na(+)(out) + 2 phosphate + H(+)</text>
        <dbReference type="Rhea" id="RHEA:57884"/>
        <dbReference type="ChEBI" id="CHEBI:15377"/>
        <dbReference type="ChEBI" id="CHEBI:15378"/>
        <dbReference type="ChEBI" id="CHEBI:29101"/>
        <dbReference type="ChEBI" id="CHEBI:33019"/>
        <dbReference type="ChEBI" id="CHEBI:43474"/>
        <dbReference type="EC" id="7.2.3.1"/>
    </reaction>
</comment>
<keyword evidence="4 9" id="KW-0460">Magnesium</keyword>
<comment type="caution">
    <text evidence="9">Lacks conserved residue(s) required for the propagation of feature annotation.</text>
</comment>
<keyword evidence="10" id="KW-0378">Hydrolase</keyword>
<dbReference type="GO" id="GO:0006814">
    <property type="term" value="P:sodium ion transport"/>
    <property type="evidence" value="ECO:0007669"/>
    <property type="project" value="UniProtKB-UniRule"/>
</dbReference>
<feature type="transmembrane region" description="Helical" evidence="9">
    <location>
        <begin position="595"/>
        <end position="617"/>
    </location>
</feature>
<dbReference type="GO" id="GO:0004427">
    <property type="term" value="F:inorganic diphosphate phosphatase activity"/>
    <property type="evidence" value="ECO:0007669"/>
    <property type="project" value="UniProtKB-UniRule"/>
</dbReference>
<keyword evidence="9" id="KW-0739">Sodium transport</keyword>
<feature type="transmembrane region" description="Helical" evidence="9">
    <location>
        <begin position="125"/>
        <end position="156"/>
    </location>
</feature>
<keyword evidence="7 9" id="KW-0406">Ion transport</keyword>
<feature type="transmembrane region" description="Helical" evidence="9">
    <location>
        <begin position="81"/>
        <end position="104"/>
    </location>
</feature>
<keyword evidence="2 9" id="KW-0813">Transport</keyword>
<evidence type="ECO:0000256" key="2">
    <source>
        <dbReference type="ARBA" id="ARBA00022448"/>
    </source>
</evidence>
<dbReference type="EMBL" id="DTDP01000026">
    <property type="protein sequence ID" value="HGK53526.1"/>
    <property type="molecule type" value="Genomic_DNA"/>
</dbReference>
<keyword evidence="8 9" id="KW-0472">Membrane</keyword>
<dbReference type="GO" id="GO:0012505">
    <property type="term" value="C:endomembrane system"/>
    <property type="evidence" value="ECO:0007669"/>
    <property type="project" value="UniProtKB-SubCell"/>
</dbReference>
<comment type="subcellular location">
    <subcellularLocation>
        <location evidence="9">Cell membrane</location>
        <topology evidence="9">Multi-pass membrane protein</topology>
    </subcellularLocation>
    <subcellularLocation>
        <location evidence="1">Endomembrane system</location>
        <topology evidence="1">Multi-pass membrane protein</topology>
    </subcellularLocation>
</comment>
<feature type="transmembrane region" description="Helical" evidence="9">
    <location>
        <begin position="382"/>
        <end position="403"/>
    </location>
</feature>
<feature type="transmembrane region" description="Helical" evidence="9">
    <location>
        <begin position="243"/>
        <end position="261"/>
    </location>
</feature>
<dbReference type="NCBIfam" id="TIGR01104">
    <property type="entry name" value="V_PPase"/>
    <property type="match status" value="1"/>
</dbReference>
<dbReference type="GO" id="GO:0000287">
    <property type="term" value="F:magnesium ion binding"/>
    <property type="evidence" value="ECO:0007669"/>
    <property type="project" value="UniProtKB-UniRule"/>
</dbReference>
<comment type="similarity">
    <text evidence="9">Belongs to the H(+)-translocating pyrophosphatase (TC 3.A.10) family. K(+)-stimulated subfamily.</text>
</comment>
<dbReference type="NCBIfam" id="NF001960">
    <property type="entry name" value="PRK00733.3-5"/>
    <property type="match status" value="1"/>
</dbReference>
<accession>A0A7V3ZSE0</accession>
<dbReference type="HAMAP" id="MF_01129">
    <property type="entry name" value="PPase_energized_pump"/>
    <property type="match status" value="1"/>
</dbReference>
<feature type="transmembrane region" description="Helical" evidence="9">
    <location>
        <begin position="660"/>
        <end position="679"/>
    </location>
</feature>
<feature type="transmembrane region" description="Helical" evidence="9">
    <location>
        <begin position="267"/>
        <end position="287"/>
    </location>
</feature>
<feature type="site" description="Determinant of potassium dependence" evidence="9">
    <location>
        <position position="460"/>
    </location>
</feature>
<evidence type="ECO:0000256" key="6">
    <source>
        <dbReference type="ARBA" id="ARBA00022989"/>
    </source>
</evidence>
<dbReference type="GO" id="GO:0030955">
    <property type="term" value="F:potassium ion binding"/>
    <property type="evidence" value="ECO:0007669"/>
    <property type="project" value="UniProtKB-UniRule"/>
</dbReference>
<keyword evidence="6 9" id="KW-1133">Transmembrane helix</keyword>
<evidence type="ECO:0000256" key="9">
    <source>
        <dbReference type="HAMAP-Rule" id="MF_01129"/>
    </source>
</evidence>
<feature type="transmembrane region" description="Helical" evidence="9">
    <location>
        <begin position="569"/>
        <end position="588"/>
    </location>
</feature>
<evidence type="ECO:0000256" key="7">
    <source>
        <dbReference type="ARBA" id="ARBA00023065"/>
    </source>
</evidence>
<evidence type="ECO:0000256" key="1">
    <source>
        <dbReference type="ARBA" id="ARBA00004127"/>
    </source>
</evidence>
<comment type="activity regulation">
    <text evidence="9">Requires K(+) for maximal activity.</text>
</comment>
<evidence type="ECO:0000256" key="4">
    <source>
        <dbReference type="ARBA" id="ARBA00022842"/>
    </source>
</evidence>
<feature type="transmembrane region" description="Helical" evidence="9">
    <location>
        <begin position="461"/>
        <end position="483"/>
    </location>
</feature>
<comment type="cofactor">
    <cofactor evidence="9">
        <name>Mg(2+)</name>
        <dbReference type="ChEBI" id="CHEBI:18420"/>
    </cofactor>
</comment>
<dbReference type="AlphaFoldDB" id="A0A7V3ZSE0"/>
<comment type="function">
    <text evidence="9">Sodium pump that utilizes the energy of pyrophosphate hydrolysis as the driving force for Na(+) movement across the membrane.</text>
</comment>
<dbReference type="Pfam" id="PF03030">
    <property type="entry name" value="H_PPase"/>
    <property type="match status" value="1"/>
</dbReference>
<protein>
    <recommendedName>
        <fullName evidence="9">Putative K(+)-stimulated pyrophosphate-energized sodium pump</fullName>
        <ecNumber evidence="9">7.2.3.1</ecNumber>
    </recommendedName>
    <alternativeName>
        <fullName evidence="9">Membrane-bound sodium-translocating pyrophosphatase</fullName>
    </alternativeName>
    <alternativeName>
        <fullName evidence="9">Pyrophosphate-energized inorganic pyrophosphatase</fullName>
        <shortName evidence="9">Na(+)-PPase</shortName>
    </alternativeName>
</protein>
<dbReference type="GO" id="GO:0005886">
    <property type="term" value="C:plasma membrane"/>
    <property type="evidence" value="ECO:0007669"/>
    <property type="project" value="UniProtKB-SubCell"/>
</dbReference>
<dbReference type="PANTHER" id="PTHR31998">
    <property type="entry name" value="K(+)-INSENSITIVE PYROPHOSPHATE-ENERGIZED PROTON PUMP"/>
    <property type="match status" value="1"/>
</dbReference>
<feature type="transmembrane region" description="Helical" evidence="9">
    <location>
        <begin position="6"/>
        <end position="28"/>
    </location>
</feature>
<feature type="transmembrane region" description="Helical" evidence="9">
    <location>
        <begin position="168"/>
        <end position="189"/>
    </location>
</feature>
<comment type="subunit">
    <text evidence="9">Homodimer.</text>
</comment>
<keyword evidence="3 9" id="KW-0812">Transmembrane</keyword>
<dbReference type="GO" id="GO:0009678">
    <property type="term" value="F:diphosphate hydrolysis-driven proton transmembrane transporter activity"/>
    <property type="evidence" value="ECO:0007669"/>
    <property type="project" value="UniProtKB-UniRule"/>
</dbReference>
<keyword evidence="5 9" id="KW-1278">Translocase</keyword>